<dbReference type="eggNOG" id="COG5545">
    <property type="taxonomic scope" value="Bacteria"/>
</dbReference>
<gene>
    <name evidence="3" type="ordered locus">Cyagr_1317</name>
</gene>
<dbReference type="InterPro" id="IPR014819">
    <property type="entry name" value="PriCT_2"/>
</dbReference>
<feature type="domain" description="Virulence-associated protein E-like" evidence="1">
    <location>
        <begin position="501"/>
        <end position="715"/>
    </location>
</feature>
<dbReference type="STRING" id="292564.Cyagr_1317"/>
<protein>
    <submittedName>
        <fullName evidence="3">Putative P-loop ATPase</fullName>
    </submittedName>
</protein>
<dbReference type="OrthoDB" id="9763644at2"/>
<dbReference type="PANTHER" id="PTHR34985">
    <property type="entry name" value="SLR0554 PROTEIN"/>
    <property type="match status" value="1"/>
</dbReference>
<sequence length="820" mass="92574">MTALETTNQSTGLDRGPILLCSTHQHHITGKPPEHRRSVYRGLGDGWISQELSPEELIDTLTVVGEAIAPGQYQPGRHEIDNRDGDGGDRIWIPIPEETPGATARKSRETFLRSNIYFVDYDNDPEKGDGLSWEAAKTEPLFIESALFAYTTPNHLTQGKGDRFRVVFRLDETITDVDTYISHHREMCSFLSPGFDRSMGPAQCVFGNPGALVHVFDLGNTLTVRRHSGSTNEGQHHSLSGRCGDLDRLRSTLELINSDCDHNTWKQVGSAVRNLTSTDEEAGLDVWLWWCEKDGYPGFNHDHCAGFFRRLSPEPEHGGWGRLESLAGIEYEEPVVEPPLTPEEAIELFGTWPGGFSITSTLALASTSEQIVEADSIGALKIDSTSGKKILCLTSRSTPIDMTYAKTSRIRSNHLLPLFRVLQHEHHLSYDVVKRMVYIDDAPIPELNLKTMYLALSEEHDMVFPREETAEVIMRLALENQFDPFEREMLRIEREAEPIDISSLSSRYLGTTNPLYDTFLEKWLVAFVGRQLHPGLYYRNMPVLKGAQNIGKDAMGQILAGEGNWMSVGSNVSFDNRDFLLAAHSKNLLNFAELEVTTKRVVEGALKDFLSSREDTFAPKYSNQATTTPRRFSYWGSCNRDDFLTDLTGNSRFHVIPVEFDRTKGEMINLERLKSERNGILARAIELFREWQAGRYDLELSKEEMSQSEGMNREYIEESVYLEALSEAFKGRTTIKIGEAYVALDLSARDQANRQITNQVKAALVQLGFNQLKSPVKDRNRRNHKVWVREGHKPDANEVVERGGSHFASLVEESNHPADF</sequence>
<dbReference type="Pfam" id="PF05272">
    <property type="entry name" value="VapE-like_dom"/>
    <property type="match status" value="1"/>
</dbReference>
<reference evidence="4" key="1">
    <citation type="journal article" date="2013" name="Proc. Natl. Acad. Sci. U.S.A.">
        <title>Improving the coverage of the cyanobacterial phylum using diversity-driven genome sequencing.</title>
        <authorList>
            <person name="Shih P.M."/>
            <person name="Wu D."/>
            <person name="Latifi A."/>
            <person name="Axen S.D."/>
            <person name="Fewer D.P."/>
            <person name="Talla E."/>
            <person name="Calteau A."/>
            <person name="Cai F."/>
            <person name="Tandeau de Marsac N."/>
            <person name="Rippka R."/>
            <person name="Herdman M."/>
            <person name="Sivonen K."/>
            <person name="Coursin T."/>
            <person name="Laurent T."/>
            <person name="Goodwin L."/>
            <person name="Nolan M."/>
            <person name="Davenport K.W."/>
            <person name="Han C.S."/>
            <person name="Rubin E.M."/>
            <person name="Eisen J.A."/>
            <person name="Woyke T."/>
            <person name="Gugger M."/>
            <person name="Kerfeld C.A."/>
        </authorList>
    </citation>
    <scope>NUCLEOTIDE SEQUENCE [LARGE SCALE GENOMIC DNA]</scope>
    <source>
        <strain evidence="4">ATCC 27147 / PCC 6307</strain>
    </source>
</reference>
<dbReference type="Proteomes" id="UP000010388">
    <property type="component" value="Chromosome"/>
</dbReference>
<dbReference type="EMBL" id="CP003495">
    <property type="protein sequence ID" value="AFY28493.1"/>
    <property type="molecule type" value="Genomic_DNA"/>
</dbReference>
<accession>K9P6A2</accession>
<dbReference type="AlphaFoldDB" id="K9P6A2"/>
<dbReference type="InterPro" id="IPR007936">
    <property type="entry name" value="VapE-like_dom"/>
</dbReference>
<dbReference type="Pfam" id="PF08707">
    <property type="entry name" value="PriCT_2"/>
    <property type="match status" value="1"/>
</dbReference>
<dbReference type="HOGENOM" id="CLU_344771_0_0_3"/>
<dbReference type="PANTHER" id="PTHR34985:SF1">
    <property type="entry name" value="SLR0554 PROTEIN"/>
    <property type="match status" value="1"/>
</dbReference>
<name>K9P6A2_CYAGP</name>
<evidence type="ECO:0000313" key="3">
    <source>
        <dbReference type="EMBL" id="AFY28493.1"/>
    </source>
</evidence>
<organism evidence="3 4">
    <name type="scientific">Cyanobium gracile (strain ATCC 27147 / PCC 6307)</name>
    <dbReference type="NCBI Taxonomy" id="292564"/>
    <lineage>
        <taxon>Bacteria</taxon>
        <taxon>Bacillati</taxon>
        <taxon>Cyanobacteriota</taxon>
        <taxon>Cyanophyceae</taxon>
        <taxon>Synechococcales</taxon>
        <taxon>Prochlorococcaceae</taxon>
        <taxon>Cyanobium</taxon>
    </lineage>
</organism>
<dbReference type="GO" id="GO:0016817">
    <property type="term" value="F:hydrolase activity, acting on acid anhydrides"/>
    <property type="evidence" value="ECO:0007669"/>
    <property type="project" value="InterPro"/>
</dbReference>
<evidence type="ECO:0000313" key="4">
    <source>
        <dbReference type="Proteomes" id="UP000010388"/>
    </source>
</evidence>
<evidence type="ECO:0000259" key="1">
    <source>
        <dbReference type="Pfam" id="PF05272"/>
    </source>
</evidence>
<dbReference type="KEGG" id="cgc:Cyagr_1317"/>
<feature type="domain" description="Primase C-terminal 2" evidence="2">
    <location>
        <begin position="250"/>
        <end position="312"/>
    </location>
</feature>
<proteinExistence type="predicted"/>
<evidence type="ECO:0000259" key="2">
    <source>
        <dbReference type="Pfam" id="PF08707"/>
    </source>
</evidence>